<keyword evidence="1" id="KW-1133">Transmembrane helix</keyword>
<evidence type="ECO:0000313" key="2">
    <source>
        <dbReference type="EMBL" id="KAJ7784306.1"/>
    </source>
</evidence>
<organism evidence="2 3">
    <name type="scientific">Mycena metata</name>
    <dbReference type="NCBI Taxonomy" id="1033252"/>
    <lineage>
        <taxon>Eukaryota</taxon>
        <taxon>Fungi</taxon>
        <taxon>Dikarya</taxon>
        <taxon>Basidiomycota</taxon>
        <taxon>Agaricomycotina</taxon>
        <taxon>Agaricomycetes</taxon>
        <taxon>Agaricomycetidae</taxon>
        <taxon>Agaricales</taxon>
        <taxon>Marasmiineae</taxon>
        <taxon>Mycenaceae</taxon>
        <taxon>Mycena</taxon>
    </lineage>
</organism>
<evidence type="ECO:0000313" key="3">
    <source>
        <dbReference type="Proteomes" id="UP001215598"/>
    </source>
</evidence>
<feature type="transmembrane region" description="Helical" evidence="1">
    <location>
        <begin position="175"/>
        <end position="197"/>
    </location>
</feature>
<accession>A0AAD7P1T5</accession>
<gene>
    <name evidence="2" type="ORF">B0H16DRAFT_1446540</name>
</gene>
<feature type="transmembrane region" description="Helical" evidence="1">
    <location>
        <begin position="133"/>
        <end position="155"/>
    </location>
</feature>
<protein>
    <submittedName>
        <fullName evidence="2">Uncharacterized protein</fullName>
    </submittedName>
</protein>
<sequence>MEPISVEPVWTVAIPEIIESAVYLTFSKWPVQLLNHASLLTSIYFPEFASSLWYYHATSCNGDEHLTDAPPGLVHRKPTKIAALVGRSRRVKSIIGNVLALANNFVADSFFTYRCYVIWGDSRYKLRVIAVPLLLLVFTTIFGIANALLVPYPSVVNSDDVPLSIATVYSVGERVIVGLGQIVANLLLTGLTAGRIWCTRRNLRVIGETKLTQRCNTAVAILFAQSIYSSITSTNLLAST</sequence>
<name>A0AAD7P1T5_9AGAR</name>
<keyword evidence="3" id="KW-1185">Reference proteome</keyword>
<dbReference type="Proteomes" id="UP001215598">
    <property type="component" value="Unassembled WGS sequence"/>
</dbReference>
<dbReference type="AlphaFoldDB" id="A0AAD7P1T5"/>
<keyword evidence="1" id="KW-0472">Membrane</keyword>
<comment type="caution">
    <text evidence="2">The sequence shown here is derived from an EMBL/GenBank/DDBJ whole genome shotgun (WGS) entry which is preliminary data.</text>
</comment>
<evidence type="ECO:0000256" key="1">
    <source>
        <dbReference type="SAM" id="Phobius"/>
    </source>
</evidence>
<proteinExistence type="predicted"/>
<dbReference type="EMBL" id="JARKIB010000002">
    <property type="protein sequence ID" value="KAJ7784306.1"/>
    <property type="molecule type" value="Genomic_DNA"/>
</dbReference>
<keyword evidence="1" id="KW-0812">Transmembrane</keyword>
<reference evidence="2" key="1">
    <citation type="submission" date="2023-03" db="EMBL/GenBank/DDBJ databases">
        <title>Massive genome expansion in bonnet fungi (Mycena s.s.) driven by repeated elements and novel gene families across ecological guilds.</title>
        <authorList>
            <consortium name="Lawrence Berkeley National Laboratory"/>
            <person name="Harder C.B."/>
            <person name="Miyauchi S."/>
            <person name="Viragh M."/>
            <person name="Kuo A."/>
            <person name="Thoen E."/>
            <person name="Andreopoulos B."/>
            <person name="Lu D."/>
            <person name="Skrede I."/>
            <person name="Drula E."/>
            <person name="Henrissat B."/>
            <person name="Morin E."/>
            <person name="Kohler A."/>
            <person name="Barry K."/>
            <person name="LaButti K."/>
            <person name="Morin E."/>
            <person name="Salamov A."/>
            <person name="Lipzen A."/>
            <person name="Mereny Z."/>
            <person name="Hegedus B."/>
            <person name="Baldrian P."/>
            <person name="Stursova M."/>
            <person name="Weitz H."/>
            <person name="Taylor A."/>
            <person name="Grigoriev I.V."/>
            <person name="Nagy L.G."/>
            <person name="Martin F."/>
            <person name="Kauserud H."/>
        </authorList>
    </citation>
    <scope>NUCLEOTIDE SEQUENCE</scope>
    <source>
        <strain evidence="2">CBHHK182m</strain>
    </source>
</reference>